<proteinExistence type="predicted"/>
<keyword evidence="2" id="KW-1185">Reference proteome</keyword>
<comment type="caution">
    <text evidence="1">The sequence shown here is derived from an EMBL/GenBank/DDBJ whole genome shotgun (WGS) entry which is preliminary data.</text>
</comment>
<name>A0A7Y9LQP6_9MICC</name>
<dbReference type="RefSeq" id="WP_179387690.1">
    <property type="nucleotide sequence ID" value="NZ_JACBYQ010000001.1"/>
</dbReference>
<gene>
    <name evidence="1" type="ORF">FHU41_000054</name>
</gene>
<dbReference type="AlphaFoldDB" id="A0A7Y9LQP6"/>
<reference evidence="1 2" key="1">
    <citation type="submission" date="2020-07" db="EMBL/GenBank/DDBJ databases">
        <title>Sequencing the genomes of 1000 actinobacteria strains.</title>
        <authorList>
            <person name="Klenk H.-P."/>
        </authorList>
    </citation>
    <scope>NUCLEOTIDE SEQUENCE [LARGE SCALE GENOMIC DNA]</scope>
    <source>
        <strain evidence="1 2">DSM 102047</strain>
    </source>
</reference>
<organism evidence="1 2">
    <name type="scientific">Psychromicrobium silvestre</name>
    <dbReference type="NCBI Taxonomy" id="1645614"/>
    <lineage>
        <taxon>Bacteria</taxon>
        <taxon>Bacillati</taxon>
        <taxon>Actinomycetota</taxon>
        <taxon>Actinomycetes</taxon>
        <taxon>Micrococcales</taxon>
        <taxon>Micrococcaceae</taxon>
        <taxon>Psychromicrobium</taxon>
    </lineage>
</organism>
<dbReference type="EMBL" id="JACBYQ010000001">
    <property type="protein sequence ID" value="NYE93833.1"/>
    <property type="molecule type" value="Genomic_DNA"/>
</dbReference>
<sequence>MTDPIAVLRAHGGVARWRTLINSGVSSSSLGRAVETEQILHCGYGVYSLPQASQRRREMYLAGGAAACLTAAQDRGFWVLSTPTKPHLAIDRGGTVPGFIKHRAKLPLSDLDVLLQVLRCAEPLEALVVLTSAVRQRRVQLPELQLRIRGQRDQKARSVLARVDVHAESPLEVASRYRLEEAGFVVSSQVFLAGMGRMDQCVNGVLALELMGKEFHLSESDFTEDLRRFNMYTLRGFPVLRVGYALVVHRPAEFVDLVRRALNRIYHDAASEKLHPGESEHSLGSSSWSQ</sequence>
<evidence type="ECO:0000313" key="1">
    <source>
        <dbReference type="EMBL" id="NYE93833.1"/>
    </source>
</evidence>
<protein>
    <recommendedName>
        <fullName evidence="3">DUF559 domain-containing protein</fullName>
    </recommendedName>
</protein>
<accession>A0A7Y9LQP6</accession>
<dbReference type="Proteomes" id="UP000521748">
    <property type="component" value="Unassembled WGS sequence"/>
</dbReference>
<evidence type="ECO:0000313" key="2">
    <source>
        <dbReference type="Proteomes" id="UP000521748"/>
    </source>
</evidence>
<evidence type="ECO:0008006" key="3">
    <source>
        <dbReference type="Google" id="ProtNLM"/>
    </source>
</evidence>